<dbReference type="InterPro" id="IPR042226">
    <property type="entry name" value="eFR1_2_sf"/>
</dbReference>
<gene>
    <name evidence="2" type="ORF">BJ994_001542</name>
</gene>
<organism evidence="2 3">
    <name type="scientific">Arthrobacter pigmenti</name>
    <dbReference type="NCBI Taxonomy" id="271432"/>
    <lineage>
        <taxon>Bacteria</taxon>
        <taxon>Bacillati</taxon>
        <taxon>Actinomycetota</taxon>
        <taxon>Actinomycetes</taxon>
        <taxon>Micrococcales</taxon>
        <taxon>Micrococcaceae</taxon>
        <taxon>Arthrobacter</taxon>
    </lineage>
</organism>
<dbReference type="Pfam" id="PF18859">
    <property type="entry name" value="acVLRF1"/>
    <property type="match status" value="1"/>
</dbReference>
<dbReference type="SUPFAM" id="SSF53137">
    <property type="entry name" value="Translational machinery components"/>
    <property type="match status" value="1"/>
</dbReference>
<protein>
    <recommendedName>
        <fullName evidence="1">Actinobacteria/chloroflexi VLRF1 release factor domain-containing protein</fullName>
    </recommendedName>
</protein>
<keyword evidence="3" id="KW-1185">Reference proteome</keyword>
<accession>A0A846RTT8</accession>
<proteinExistence type="predicted"/>
<dbReference type="Gene3D" id="3.30.420.60">
    <property type="entry name" value="eRF1 domain 2"/>
    <property type="match status" value="1"/>
</dbReference>
<dbReference type="NCBIfam" id="NF041024">
    <property type="entry name" value="acVLRF1_NCBI"/>
    <property type="match status" value="1"/>
</dbReference>
<comment type="caution">
    <text evidence="2">The sequence shown here is derived from an EMBL/GenBank/DDBJ whole genome shotgun (WGS) entry which is preliminary data.</text>
</comment>
<dbReference type="InterPro" id="IPR040783">
    <property type="entry name" value="VLRF1"/>
</dbReference>
<name>A0A846RTT8_9MICC</name>
<evidence type="ECO:0000313" key="3">
    <source>
        <dbReference type="Proteomes" id="UP000547458"/>
    </source>
</evidence>
<dbReference type="EMBL" id="JAATJL010000001">
    <property type="protein sequence ID" value="NJC22466.1"/>
    <property type="molecule type" value="Genomic_DNA"/>
</dbReference>
<reference evidence="2 3" key="1">
    <citation type="submission" date="2020-03" db="EMBL/GenBank/DDBJ databases">
        <title>Sequencing the genomes of 1000 actinobacteria strains.</title>
        <authorList>
            <person name="Klenk H.-P."/>
        </authorList>
    </citation>
    <scope>NUCLEOTIDE SEQUENCE [LARGE SCALE GENOMIC DNA]</scope>
    <source>
        <strain evidence="2 3">DSM 16403</strain>
    </source>
</reference>
<sequence>MQDNRQVLVQPERLAGWVERFGERNGNFSVEAAGAVVVLRAVNGCTAELTAPLSLVVENGPPDVSDEQTALDALIQAASTPATVGLLLIRRGGYAVGVSRNGKLVASKTGTRYVQSRTAAGGWSQQRFARRRANQADALVETTVDRAQAIFEGHRLDAVQAGGDAPLVADCLEHPRLNCYRKLPALPLLTVPDPRREVLVKAAADARAVRVRLTGIPVS</sequence>
<evidence type="ECO:0000313" key="2">
    <source>
        <dbReference type="EMBL" id="NJC22466.1"/>
    </source>
</evidence>
<dbReference type="RefSeq" id="WP_167993082.1">
    <property type="nucleotide sequence ID" value="NZ_JAATJL010000001.1"/>
</dbReference>
<dbReference type="Proteomes" id="UP000547458">
    <property type="component" value="Unassembled WGS sequence"/>
</dbReference>
<evidence type="ECO:0000259" key="1">
    <source>
        <dbReference type="Pfam" id="PF18859"/>
    </source>
</evidence>
<dbReference type="AlphaFoldDB" id="A0A846RTT8"/>
<feature type="domain" description="Actinobacteria/chloroflexi VLRF1 release factor" evidence="1">
    <location>
        <begin position="83"/>
        <end position="212"/>
    </location>
</feature>